<sequence length="185" mass="20344">MDLPAADEKLLKALAIALVEHPAGTFKDIAEAAGVSKATLNRFCGTRSNLIEMLLNHGSSLMNQVIEASDLEHAAPLDALSRLIEGHLTHREVLVFLCFQWRPDSMDERCGGTRWMPYSDALDAFFLRGQREGVFRIDIGAPVLTEIFASQLFGLVDAERRGRVARSGMAALLMQFFLQGAAVVK</sequence>
<reference evidence="5 6" key="1">
    <citation type="submission" date="2018-08" db="EMBL/GenBank/DDBJ databases">
        <title>Recombination of ecologically and evolutionarily significant loci maintains genetic cohesion in the Pseudomonas syringae species complex.</title>
        <authorList>
            <person name="Dillon M."/>
            <person name="Thakur S."/>
            <person name="Almeida R.N.D."/>
            <person name="Weir B.S."/>
            <person name="Guttman D.S."/>
        </authorList>
    </citation>
    <scope>NUCLEOTIDE SEQUENCE [LARGE SCALE GENOMIC DNA]</scope>
    <source>
        <strain evidence="5 6">ICMP 6917</strain>
    </source>
</reference>
<dbReference type="PANTHER" id="PTHR30055:SF234">
    <property type="entry name" value="HTH-TYPE TRANSCRIPTIONAL REGULATOR BETI"/>
    <property type="match status" value="1"/>
</dbReference>
<dbReference type="EMBL" id="BLWA01000001">
    <property type="protein sequence ID" value="GFM90396.1"/>
    <property type="molecule type" value="Genomic_DNA"/>
</dbReference>
<evidence type="ECO:0000313" key="5">
    <source>
        <dbReference type="EMBL" id="RMR56725.1"/>
    </source>
</evidence>
<dbReference type="OrthoDB" id="8654052at2"/>
<accession>A0A3M4VY88</accession>
<dbReference type="InterPro" id="IPR050109">
    <property type="entry name" value="HTH-type_TetR-like_transc_reg"/>
</dbReference>
<dbReference type="SUPFAM" id="SSF48498">
    <property type="entry name" value="Tetracyclin repressor-like, C-terminal domain"/>
    <property type="match status" value="1"/>
</dbReference>
<dbReference type="Proteomes" id="UP000614982">
    <property type="component" value="Unassembled WGS sequence"/>
</dbReference>
<reference evidence="4 7" key="2">
    <citation type="submission" date="2020-05" db="EMBL/GenBank/DDBJ databases">
        <title>Genetic diversity of Pseudomonas cichorii.</title>
        <authorList>
            <person name="Tani S."/>
            <person name="Yagi H."/>
            <person name="Hashimoto S."/>
            <person name="Iiyama K."/>
            <person name="Furuya N."/>
        </authorList>
    </citation>
    <scope>NUCLEOTIDE SEQUENCE [LARGE SCALE GENOMIC DNA]</scope>
    <source>
        <strain evidence="4 7">LMG 2162</strain>
    </source>
</reference>
<dbReference type="GO" id="GO:0000976">
    <property type="term" value="F:transcription cis-regulatory region binding"/>
    <property type="evidence" value="ECO:0007669"/>
    <property type="project" value="TreeGrafter"/>
</dbReference>
<evidence type="ECO:0000313" key="4">
    <source>
        <dbReference type="EMBL" id="GFM90396.1"/>
    </source>
</evidence>
<proteinExistence type="predicted"/>
<keyword evidence="7" id="KW-1185">Reference proteome</keyword>
<evidence type="ECO:0000313" key="6">
    <source>
        <dbReference type="Proteomes" id="UP000278332"/>
    </source>
</evidence>
<dbReference type="FunFam" id="1.10.357.10:FF:000022">
    <property type="entry name" value="Transcriptional regulator NfxB"/>
    <property type="match status" value="1"/>
</dbReference>
<dbReference type="RefSeq" id="WP_025259792.1">
    <property type="nucleotide sequence ID" value="NZ_BLVX01000004.1"/>
</dbReference>
<keyword evidence="1" id="KW-0805">Transcription regulation</keyword>
<evidence type="ECO:0000256" key="1">
    <source>
        <dbReference type="ARBA" id="ARBA00023015"/>
    </source>
</evidence>
<organism evidence="5 6">
    <name type="scientific">Pseudomonas cichorii</name>
    <dbReference type="NCBI Taxonomy" id="36746"/>
    <lineage>
        <taxon>Bacteria</taxon>
        <taxon>Pseudomonadati</taxon>
        <taxon>Pseudomonadota</taxon>
        <taxon>Gammaproteobacteria</taxon>
        <taxon>Pseudomonadales</taxon>
        <taxon>Pseudomonadaceae</taxon>
        <taxon>Pseudomonas</taxon>
    </lineage>
</organism>
<dbReference type="GeneID" id="93658872"/>
<dbReference type="AlphaFoldDB" id="A0A3M4VY88"/>
<comment type="caution">
    <text evidence="5">The sequence shown here is derived from an EMBL/GenBank/DDBJ whole genome shotgun (WGS) entry which is preliminary data.</text>
</comment>
<keyword evidence="2" id="KW-0238">DNA-binding</keyword>
<dbReference type="EMBL" id="RBRY01000091">
    <property type="protein sequence ID" value="RMR56725.1"/>
    <property type="molecule type" value="Genomic_DNA"/>
</dbReference>
<dbReference type="GO" id="GO:0003700">
    <property type="term" value="F:DNA-binding transcription factor activity"/>
    <property type="evidence" value="ECO:0007669"/>
    <property type="project" value="TreeGrafter"/>
</dbReference>
<dbReference type="InterPro" id="IPR009057">
    <property type="entry name" value="Homeodomain-like_sf"/>
</dbReference>
<protein>
    <submittedName>
        <fullName evidence="4">LacI family transcriptional regulator</fullName>
    </submittedName>
    <submittedName>
        <fullName evidence="5">Transcriptional regulator NfxB</fullName>
    </submittedName>
</protein>
<dbReference type="PANTHER" id="PTHR30055">
    <property type="entry name" value="HTH-TYPE TRANSCRIPTIONAL REGULATOR RUTR"/>
    <property type="match status" value="1"/>
</dbReference>
<name>A0A3M4VY88_PSECI</name>
<dbReference type="Gene3D" id="1.10.357.10">
    <property type="entry name" value="Tetracycline Repressor, domain 2"/>
    <property type="match status" value="1"/>
</dbReference>
<evidence type="ECO:0000313" key="7">
    <source>
        <dbReference type="Proteomes" id="UP000614982"/>
    </source>
</evidence>
<evidence type="ECO:0000256" key="3">
    <source>
        <dbReference type="ARBA" id="ARBA00023163"/>
    </source>
</evidence>
<dbReference type="SUPFAM" id="SSF46689">
    <property type="entry name" value="Homeodomain-like"/>
    <property type="match status" value="1"/>
</dbReference>
<dbReference type="InterPro" id="IPR036271">
    <property type="entry name" value="Tet_transcr_reg_TetR-rel_C_sf"/>
</dbReference>
<dbReference type="Proteomes" id="UP000278332">
    <property type="component" value="Unassembled WGS sequence"/>
</dbReference>
<evidence type="ECO:0000256" key="2">
    <source>
        <dbReference type="ARBA" id="ARBA00023125"/>
    </source>
</evidence>
<keyword evidence="3" id="KW-0804">Transcription</keyword>
<gene>
    <name evidence="4" type="primary">nfxB</name>
    <name evidence="5" type="ORF">ALP84_02881</name>
    <name evidence="4" type="ORF">PSCICP_03680</name>
</gene>